<name>A0A0U5BAB9_9MICO</name>
<protein>
    <recommendedName>
        <fullName evidence="1">FAD-binding FR-type domain-containing protein</fullName>
    </recommendedName>
</protein>
<feature type="domain" description="FAD-binding FR-type" evidence="1">
    <location>
        <begin position="12"/>
        <end position="155"/>
    </location>
</feature>
<dbReference type="Proteomes" id="UP000218965">
    <property type="component" value="Chromosome"/>
</dbReference>
<dbReference type="CDD" id="cd06193">
    <property type="entry name" value="siderophore_interacting"/>
    <property type="match status" value="1"/>
</dbReference>
<accession>A0A0U5BAB9</accession>
<proteinExistence type="predicted"/>
<organism evidence="2 3">
    <name type="scientific">Microcella alkaliphila</name>
    <dbReference type="NCBI Taxonomy" id="279828"/>
    <lineage>
        <taxon>Bacteria</taxon>
        <taxon>Bacillati</taxon>
        <taxon>Actinomycetota</taxon>
        <taxon>Actinomycetes</taxon>
        <taxon>Micrococcales</taxon>
        <taxon>Microbacteriaceae</taxon>
        <taxon>Microcella</taxon>
    </lineage>
</organism>
<dbReference type="KEGG" id="malk:MalAC0309_0733"/>
<dbReference type="Gene3D" id="3.40.50.80">
    <property type="entry name" value="Nucleotide-binding domain of ferredoxin-NADP reductase (FNR) module"/>
    <property type="match status" value="1"/>
</dbReference>
<dbReference type="InterPro" id="IPR017927">
    <property type="entry name" value="FAD-bd_FR_type"/>
</dbReference>
<reference evidence="3" key="1">
    <citation type="submission" date="2015-12" db="EMBL/GenBank/DDBJ databases">
        <authorList>
            <person name="Shamseldin A."/>
            <person name="Moawad H."/>
            <person name="Abd El-Rahim W.M."/>
            <person name="Sadowsky M.J."/>
        </authorList>
    </citation>
    <scope>NUCLEOTIDE SEQUENCE [LARGE SCALE GENOMIC DNA]</scope>
    <source>
        <strain evidence="3">JAM AC0309</strain>
    </source>
</reference>
<dbReference type="PROSITE" id="PS51384">
    <property type="entry name" value="FAD_FR"/>
    <property type="match status" value="1"/>
</dbReference>
<evidence type="ECO:0000313" key="3">
    <source>
        <dbReference type="Proteomes" id="UP000218965"/>
    </source>
</evidence>
<dbReference type="EMBL" id="AP017315">
    <property type="protein sequence ID" value="BAU31601.1"/>
    <property type="molecule type" value="Genomic_DNA"/>
</dbReference>
<evidence type="ECO:0000259" key="1">
    <source>
        <dbReference type="PROSITE" id="PS51384"/>
    </source>
</evidence>
<dbReference type="Pfam" id="PF04954">
    <property type="entry name" value="SIP"/>
    <property type="match status" value="1"/>
</dbReference>
<reference evidence="2 3" key="2">
    <citation type="submission" date="2016-01" db="EMBL/GenBank/DDBJ databases">
        <title>Microcella alkaliphila JAM AC0309 whole genome shotgun sequence.</title>
        <authorList>
            <person name="Kurata A."/>
            <person name="Hirose Y."/>
            <person name="Kishimoto N."/>
            <person name="Kobayashi T."/>
        </authorList>
    </citation>
    <scope>NUCLEOTIDE SEQUENCE [LARGE SCALE GENOMIC DNA]</scope>
    <source>
        <strain evidence="2 3">JAM AC0309</strain>
    </source>
</reference>
<gene>
    <name evidence="2" type="ORF">MalAC0309_0733</name>
</gene>
<dbReference type="InterPro" id="IPR039374">
    <property type="entry name" value="SIP_fam"/>
</dbReference>
<evidence type="ECO:0000313" key="2">
    <source>
        <dbReference type="EMBL" id="BAU31601.1"/>
    </source>
</evidence>
<dbReference type="Gene3D" id="2.40.30.10">
    <property type="entry name" value="Translation factors"/>
    <property type="match status" value="1"/>
</dbReference>
<dbReference type="PANTHER" id="PTHR30157">
    <property type="entry name" value="FERRIC REDUCTASE, NADPH-DEPENDENT"/>
    <property type="match status" value="1"/>
</dbReference>
<sequence length="289" mass="30663">MPVSLYRDKYPESFRRLRLESRREIATDFWRVRLVIDSDAAPRSSVASSGAAVTAGPDALVGYRAPGAGDHGRVYVGRADDDWAVPVDASGVPAGEFRIETVVDSSPDEGWIDLDLLVHRGVDRSPAGLIGPWAVAAPLGSTVIVADPKGSVLMRGAPEAWVLAGDDSAVPAVRRYIAALAGAGAPGLVLLETRYGVDELELDVPAGVEVRILEPGATPSAALAAALESLPRPLPAPETLEPETDVLLFACAEQSLVSVTRRVLERWRVDPENAVAKGYWKRSTASVEA</sequence>
<dbReference type="PANTHER" id="PTHR30157:SF0">
    <property type="entry name" value="NADPH-DEPENDENT FERRIC-CHELATE REDUCTASE"/>
    <property type="match status" value="1"/>
</dbReference>
<dbReference type="AlphaFoldDB" id="A0A0U5BAB9"/>
<dbReference type="InterPro" id="IPR039261">
    <property type="entry name" value="FNR_nucleotide-bd"/>
</dbReference>
<dbReference type="RefSeq" id="WP_161494056.1">
    <property type="nucleotide sequence ID" value="NZ_AP017315.1"/>
</dbReference>
<dbReference type="GO" id="GO:0016491">
    <property type="term" value="F:oxidoreductase activity"/>
    <property type="evidence" value="ECO:0007669"/>
    <property type="project" value="InterPro"/>
</dbReference>
<dbReference type="InterPro" id="IPR007037">
    <property type="entry name" value="SIP_rossman_dom"/>
</dbReference>